<feature type="chain" id="PRO_5026327791" evidence="6">
    <location>
        <begin position="20"/>
        <end position="425"/>
    </location>
</feature>
<feature type="domain" description="NfeD-like C-terminal" evidence="7">
    <location>
        <begin position="367"/>
        <end position="423"/>
    </location>
</feature>
<keyword evidence="3 5" id="KW-1133">Transmembrane helix</keyword>
<keyword evidence="11" id="KW-1185">Reference proteome</keyword>
<evidence type="ECO:0000259" key="8">
    <source>
        <dbReference type="Pfam" id="PF24961"/>
    </source>
</evidence>
<name>A0A6H1WUN4_9BACT</name>
<dbReference type="RefSeq" id="WP_168720170.1">
    <property type="nucleotide sequence ID" value="NZ_CP042909.1"/>
</dbReference>
<dbReference type="AlphaFoldDB" id="A0A6H1WUN4"/>
<organism evidence="10 11">
    <name type="scientific">Thermosulfurimonas marina</name>
    <dbReference type="NCBI Taxonomy" id="2047767"/>
    <lineage>
        <taxon>Bacteria</taxon>
        <taxon>Pseudomonadati</taxon>
        <taxon>Thermodesulfobacteriota</taxon>
        <taxon>Thermodesulfobacteria</taxon>
        <taxon>Thermodesulfobacteriales</taxon>
        <taxon>Thermodesulfobacteriaceae</taxon>
        <taxon>Thermosulfurimonas</taxon>
    </lineage>
</organism>
<dbReference type="Pfam" id="PF01957">
    <property type="entry name" value="NfeD"/>
    <property type="match status" value="1"/>
</dbReference>
<evidence type="ECO:0000256" key="1">
    <source>
        <dbReference type="ARBA" id="ARBA00004141"/>
    </source>
</evidence>
<proteinExistence type="predicted"/>
<keyword evidence="4 5" id="KW-0472">Membrane</keyword>
<dbReference type="InterPro" id="IPR056739">
    <property type="entry name" value="NfeD_membrane"/>
</dbReference>
<dbReference type="SUPFAM" id="SSF52096">
    <property type="entry name" value="ClpP/crotonase"/>
    <property type="match status" value="1"/>
</dbReference>
<protein>
    <submittedName>
        <fullName evidence="10">Nodulation protein NfeD</fullName>
    </submittedName>
</protein>
<reference evidence="10 11" key="1">
    <citation type="submission" date="2019-08" db="EMBL/GenBank/DDBJ databases">
        <title>Complete genome sequence of Thermosulfurimonas marina SU872T, an anaerobic thermophilic chemolithoautotrophic bacterium isolated from a shallow marine hydrothermal vent.</title>
        <authorList>
            <person name="Allioux M."/>
            <person name="Jebbar M."/>
            <person name="Slobodkina G."/>
            <person name="Slobodkin A."/>
            <person name="Moalic Y."/>
            <person name="Frolova A."/>
            <person name="Shao Z."/>
            <person name="Alain K."/>
        </authorList>
    </citation>
    <scope>NUCLEOTIDE SEQUENCE [LARGE SCALE GENOMIC DNA]</scope>
    <source>
        <strain evidence="10 11">SU872</strain>
    </source>
</reference>
<keyword evidence="2 5" id="KW-0812">Transmembrane</keyword>
<accession>A0A6H1WUN4</accession>
<dbReference type="GO" id="GO:0016020">
    <property type="term" value="C:membrane"/>
    <property type="evidence" value="ECO:0007669"/>
    <property type="project" value="UniProtKB-SubCell"/>
</dbReference>
<feature type="transmembrane region" description="Helical" evidence="5">
    <location>
        <begin position="280"/>
        <end position="297"/>
    </location>
</feature>
<dbReference type="SUPFAM" id="SSF141322">
    <property type="entry name" value="NfeD domain-like"/>
    <property type="match status" value="1"/>
</dbReference>
<evidence type="ECO:0000259" key="7">
    <source>
        <dbReference type="Pfam" id="PF01957"/>
    </source>
</evidence>
<dbReference type="InterPro" id="IPR056738">
    <property type="entry name" value="NfeD1b_N"/>
</dbReference>
<feature type="signal peptide" evidence="6">
    <location>
        <begin position="1"/>
        <end position="19"/>
    </location>
</feature>
<evidence type="ECO:0000256" key="4">
    <source>
        <dbReference type="ARBA" id="ARBA00023136"/>
    </source>
</evidence>
<dbReference type="Gene3D" id="3.90.226.10">
    <property type="entry name" value="2-enoyl-CoA Hydratase, Chain A, domain 1"/>
    <property type="match status" value="1"/>
</dbReference>
<dbReference type="InterPro" id="IPR029045">
    <property type="entry name" value="ClpP/crotonase-like_dom_sf"/>
</dbReference>
<dbReference type="Gene3D" id="2.40.50.140">
    <property type="entry name" value="Nucleic acid-binding proteins"/>
    <property type="match status" value="1"/>
</dbReference>
<dbReference type="Proteomes" id="UP000501253">
    <property type="component" value="Chromosome"/>
</dbReference>
<evidence type="ECO:0000256" key="5">
    <source>
        <dbReference type="SAM" id="Phobius"/>
    </source>
</evidence>
<dbReference type="PANTHER" id="PTHR33507:SF4">
    <property type="entry name" value="NODULATION COMPETITIVENESS PROTEIN NFED"/>
    <property type="match status" value="1"/>
</dbReference>
<feature type="domain" description="NfeD1b N-terminal" evidence="9">
    <location>
        <begin position="28"/>
        <end position="188"/>
    </location>
</feature>
<feature type="transmembrane region" description="Helical" evidence="5">
    <location>
        <begin position="230"/>
        <end position="250"/>
    </location>
</feature>
<feature type="transmembrane region" description="Helical" evidence="5">
    <location>
        <begin position="336"/>
        <end position="356"/>
    </location>
</feature>
<evidence type="ECO:0000256" key="6">
    <source>
        <dbReference type="SAM" id="SignalP"/>
    </source>
</evidence>
<sequence>MKRLLLFFFFLGLLGPVHAAPPPLLWVTLDDAITPVSANFLLASLEEARKKGCQAVIWEIDTPGGLVESTRKIVKAVLSSEIPVVVYVAPPGARAASAGTFIVLASHIAAMAPGTHLGAAHPVTLTGQKIDKKTLQKIENDLVAWARSLAHLRGRNEKFAERAVRESQSLTAEEALKQRVIEILARDSTELLQKLHGRKVRLAQGEVVLQTRGAVLLPFREDLKTRILRLLAHPQVAYFLLMLGLAGLYFELSHPGAVFPGVLGAVCLVLGLFALQILPVNYAGLLLILLAGLLYFLEIKITSYGLLALAATVCLLLGSLMLFGRNPSGLRLSYGFLLPVVAVVSAFFLTVTYLAARALRHRPISGAEGLIGQEGRTLTEVGPEGGEVFVSGEIWRAEAERVIPPGTPVRVVAQKGLKLCVEPLR</sequence>
<dbReference type="InterPro" id="IPR002810">
    <property type="entry name" value="NfeD-like_C"/>
</dbReference>
<feature type="domain" description="NfeD integral membrane" evidence="8">
    <location>
        <begin position="236"/>
        <end position="352"/>
    </location>
</feature>
<keyword evidence="6" id="KW-0732">Signal</keyword>
<dbReference type="CDD" id="cd07020">
    <property type="entry name" value="Clp_protease_NfeD_1"/>
    <property type="match status" value="1"/>
</dbReference>
<evidence type="ECO:0000313" key="10">
    <source>
        <dbReference type="EMBL" id="QJA06816.1"/>
    </source>
</evidence>
<evidence type="ECO:0000256" key="3">
    <source>
        <dbReference type="ARBA" id="ARBA00022989"/>
    </source>
</evidence>
<evidence type="ECO:0000313" key="11">
    <source>
        <dbReference type="Proteomes" id="UP000501253"/>
    </source>
</evidence>
<comment type="subcellular location">
    <subcellularLocation>
        <location evidence="1">Membrane</location>
        <topology evidence="1">Multi-pass membrane protein</topology>
    </subcellularLocation>
</comment>
<dbReference type="PANTHER" id="PTHR33507">
    <property type="entry name" value="INNER MEMBRANE PROTEIN YBBJ"/>
    <property type="match status" value="1"/>
</dbReference>
<evidence type="ECO:0000259" key="9">
    <source>
        <dbReference type="Pfam" id="PF25145"/>
    </source>
</evidence>
<gene>
    <name evidence="10" type="ORF">FVE67_08450</name>
</gene>
<dbReference type="InterPro" id="IPR012340">
    <property type="entry name" value="NA-bd_OB-fold"/>
</dbReference>
<dbReference type="Pfam" id="PF24961">
    <property type="entry name" value="NfeD_membrane"/>
    <property type="match status" value="1"/>
</dbReference>
<dbReference type="InterPro" id="IPR052165">
    <property type="entry name" value="Membrane_assoc_protease"/>
</dbReference>
<dbReference type="Pfam" id="PF25145">
    <property type="entry name" value="NfeD1b_N"/>
    <property type="match status" value="1"/>
</dbReference>
<dbReference type="EMBL" id="CP042909">
    <property type="protein sequence ID" value="QJA06816.1"/>
    <property type="molecule type" value="Genomic_DNA"/>
</dbReference>
<evidence type="ECO:0000256" key="2">
    <source>
        <dbReference type="ARBA" id="ARBA00022692"/>
    </source>
</evidence>
<dbReference type="KEGG" id="tmai:FVE67_08450"/>
<feature type="transmembrane region" description="Helical" evidence="5">
    <location>
        <begin position="304"/>
        <end position="324"/>
    </location>
</feature>